<dbReference type="Proteomes" id="UP001403385">
    <property type="component" value="Unassembled WGS sequence"/>
</dbReference>
<sequence>SQCLNRHMGDQETVAREVNAWQNDRNNKESRINWQFTTKESRVKLKRLYPSFND</sequence>
<name>A0AAW9SCU8_9BACT</name>
<proteinExistence type="predicted"/>
<keyword evidence="2" id="KW-1185">Reference proteome</keyword>
<protein>
    <submittedName>
        <fullName evidence="1">IS630 family transposase</fullName>
    </submittedName>
</protein>
<evidence type="ECO:0000313" key="2">
    <source>
        <dbReference type="Proteomes" id="UP001403385"/>
    </source>
</evidence>
<accession>A0AAW9SCU8</accession>
<dbReference type="AlphaFoldDB" id="A0AAW9SCU8"/>
<evidence type="ECO:0000313" key="1">
    <source>
        <dbReference type="EMBL" id="MEN7549183.1"/>
    </source>
</evidence>
<dbReference type="EMBL" id="JBDKWZ010000007">
    <property type="protein sequence ID" value="MEN7549183.1"/>
    <property type="molecule type" value="Genomic_DNA"/>
</dbReference>
<comment type="caution">
    <text evidence="1">The sequence shown here is derived from an EMBL/GenBank/DDBJ whole genome shotgun (WGS) entry which is preliminary data.</text>
</comment>
<reference evidence="1 2" key="1">
    <citation type="submission" date="2024-04" db="EMBL/GenBank/DDBJ databases">
        <title>Novel genus in family Flammeovirgaceae.</title>
        <authorList>
            <person name="Nguyen T.H."/>
            <person name="Vuong T.Q."/>
            <person name="Le H."/>
            <person name="Kim S.-G."/>
        </authorList>
    </citation>
    <scope>NUCLEOTIDE SEQUENCE [LARGE SCALE GENOMIC DNA]</scope>
    <source>
        <strain evidence="1 2">JCM 23209</strain>
    </source>
</reference>
<organism evidence="1 2">
    <name type="scientific">Rapidithrix thailandica</name>
    <dbReference type="NCBI Taxonomy" id="413964"/>
    <lineage>
        <taxon>Bacteria</taxon>
        <taxon>Pseudomonadati</taxon>
        <taxon>Bacteroidota</taxon>
        <taxon>Cytophagia</taxon>
        <taxon>Cytophagales</taxon>
        <taxon>Flammeovirgaceae</taxon>
        <taxon>Rapidithrix</taxon>
    </lineage>
</organism>
<gene>
    <name evidence="1" type="ORF">AAG747_14765</name>
</gene>
<feature type="non-terminal residue" evidence="1">
    <location>
        <position position="1"/>
    </location>
</feature>